<evidence type="ECO:0000259" key="5">
    <source>
        <dbReference type="PROSITE" id="PS50014"/>
    </source>
</evidence>
<protein>
    <submittedName>
        <fullName evidence="8">Bromodomain testis-specific protein</fullName>
    </submittedName>
</protein>
<dbReference type="PROSITE" id="PS51525">
    <property type="entry name" value="NET"/>
    <property type="match status" value="1"/>
</dbReference>
<evidence type="ECO:0000256" key="4">
    <source>
        <dbReference type="PROSITE-ProRule" id="PRU00035"/>
    </source>
</evidence>
<organism evidence="7 8">
    <name type="scientific">Drosophila pseudoobscura pseudoobscura</name>
    <name type="common">Fruit fly</name>
    <dbReference type="NCBI Taxonomy" id="46245"/>
    <lineage>
        <taxon>Eukaryota</taxon>
        <taxon>Metazoa</taxon>
        <taxon>Ecdysozoa</taxon>
        <taxon>Arthropoda</taxon>
        <taxon>Hexapoda</taxon>
        <taxon>Insecta</taxon>
        <taxon>Pterygota</taxon>
        <taxon>Neoptera</taxon>
        <taxon>Endopterygota</taxon>
        <taxon>Diptera</taxon>
        <taxon>Brachycera</taxon>
        <taxon>Muscomorpha</taxon>
        <taxon>Ephydroidea</taxon>
        <taxon>Drosophilidae</taxon>
        <taxon>Drosophila</taxon>
        <taxon>Sophophora</taxon>
    </lineage>
</organism>
<dbReference type="Pfam" id="PF17035">
    <property type="entry name" value="BET"/>
    <property type="match status" value="1"/>
</dbReference>
<dbReference type="CDD" id="cd05498">
    <property type="entry name" value="Bromo_Brdt_II_like"/>
    <property type="match status" value="1"/>
</dbReference>
<dbReference type="PROSITE" id="PS50014">
    <property type="entry name" value="BROMODOMAIN_2"/>
    <property type="match status" value="1"/>
</dbReference>
<sequence length="265" mass="30565">MSDRNRNCNRNRNRNPEPFPESNACKAIIRKLFSSQYKKLAWIFYEPIDAPYLGLHDYHKIVKKPMDLNSIRTRLQAGLYVNADEFVRDVRLMFDNTYLYTTPDHLCHQMAKKLQAIFEAMFFEIASTDSSDTITETDVSSMFPIATIPDAPINPHKDGGVKMTRARRQQLQSRSANEAAVRPWTAKENNHLGDRLQELKGEVLHRVIHIIKEMENIPIINGGMEFNLESLKTQTKCSIVRYLASKDHSSGRRTRSKIYLSTSCE</sequence>
<keyword evidence="2 4" id="KW-0103">Bromodomain</keyword>
<evidence type="ECO:0000256" key="1">
    <source>
        <dbReference type="ARBA" id="ARBA00023015"/>
    </source>
</evidence>
<dbReference type="InterPro" id="IPR036427">
    <property type="entry name" value="Bromodomain-like_sf"/>
</dbReference>
<reference evidence="7" key="1">
    <citation type="submission" date="2024-06" db="UniProtKB">
        <authorList>
            <consortium name="RefSeq"/>
        </authorList>
    </citation>
    <scope>NUCLEOTIDE SEQUENCE [LARGE SCALE GENOMIC DNA]</scope>
    <source>
        <strain evidence="7">MV2-25</strain>
    </source>
</reference>
<keyword evidence="7" id="KW-1185">Reference proteome</keyword>
<dbReference type="PRINTS" id="PR00503">
    <property type="entry name" value="BROMODOMAIN"/>
</dbReference>
<accession>A0A6I8UTI5</accession>
<name>A0A6I8UTI5_DROPS</name>
<dbReference type="RefSeq" id="XP_001360386.2">
    <property type="nucleotide sequence ID" value="XM_001360349.4"/>
</dbReference>
<dbReference type="InterPro" id="IPR027353">
    <property type="entry name" value="NET_dom"/>
</dbReference>
<proteinExistence type="predicted"/>
<evidence type="ECO:0000313" key="7">
    <source>
        <dbReference type="Proteomes" id="UP000001819"/>
    </source>
</evidence>
<dbReference type="Proteomes" id="UP000001819">
    <property type="component" value="Chromosome 3"/>
</dbReference>
<feature type="domain" description="Bromo" evidence="5">
    <location>
        <begin position="36"/>
        <end position="108"/>
    </location>
</feature>
<feature type="domain" description="NET" evidence="6">
    <location>
        <begin position="174"/>
        <end position="254"/>
    </location>
</feature>
<keyword evidence="1" id="KW-0805">Transcription regulation</keyword>
<dbReference type="PANTHER" id="PTHR45926">
    <property type="entry name" value="OSJNBA0053K19.4 PROTEIN"/>
    <property type="match status" value="1"/>
</dbReference>
<dbReference type="GeneID" id="4803712"/>
<dbReference type="InterPro" id="IPR001487">
    <property type="entry name" value="Bromodomain"/>
</dbReference>
<reference evidence="8" key="2">
    <citation type="submission" date="2025-08" db="UniProtKB">
        <authorList>
            <consortium name="RefSeq"/>
        </authorList>
    </citation>
    <scope>IDENTIFICATION</scope>
    <source>
        <strain evidence="8">MV-25-SWS-2005</strain>
        <tissue evidence="8">Whole body</tissue>
    </source>
</reference>
<evidence type="ECO:0000313" key="8">
    <source>
        <dbReference type="RefSeq" id="XP_001360386.2"/>
    </source>
</evidence>
<evidence type="ECO:0000259" key="6">
    <source>
        <dbReference type="PROSITE" id="PS51525"/>
    </source>
</evidence>
<dbReference type="SUPFAM" id="SSF47370">
    <property type="entry name" value="Bromodomain"/>
    <property type="match status" value="1"/>
</dbReference>
<dbReference type="Gene3D" id="1.20.920.10">
    <property type="entry name" value="Bromodomain-like"/>
    <property type="match status" value="1"/>
</dbReference>
<dbReference type="InParanoid" id="A0A6I8UTI5"/>
<keyword evidence="3" id="KW-0804">Transcription</keyword>
<gene>
    <name evidence="8" type="primary">tbrd-3</name>
</gene>
<dbReference type="InterPro" id="IPR038336">
    <property type="entry name" value="NET_sf"/>
</dbReference>
<evidence type="ECO:0000256" key="2">
    <source>
        <dbReference type="ARBA" id="ARBA00023117"/>
    </source>
</evidence>
<dbReference type="KEGG" id="dpo:4803712"/>
<dbReference type="OMA" id="WVFYEPL"/>
<dbReference type="AlphaFoldDB" id="A0A6I8UTI5"/>
<dbReference type="Bgee" id="FBgn0075847">
    <property type="expression patterns" value="Expressed in male reproductive system and 1 other cell type or tissue"/>
</dbReference>
<dbReference type="Pfam" id="PF00439">
    <property type="entry name" value="Bromodomain"/>
    <property type="match status" value="1"/>
</dbReference>
<dbReference type="InterPro" id="IPR043509">
    <property type="entry name" value="Bromo_Brdt_II"/>
</dbReference>
<dbReference type="SMART" id="SM00297">
    <property type="entry name" value="BROMO"/>
    <property type="match status" value="1"/>
</dbReference>
<dbReference type="Gene3D" id="1.20.1270.220">
    <property type="match status" value="1"/>
</dbReference>
<evidence type="ECO:0000256" key="3">
    <source>
        <dbReference type="ARBA" id="ARBA00023163"/>
    </source>
</evidence>